<protein>
    <submittedName>
        <fullName evidence="2">Uncharacterized protein</fullName>
    </submittedName>
</protein>
<evidence type="ECO:0000313" key="2">
    <source>
        <dbReference type="EMBL" id="KAL0567725.1"/>
    </source>
</evidence>
<feature type="compositionally biased region" description="Low complexity" evidence="1">
    <location>
        <begin position="52"/>
        <end position="67"/>
    </location>
</feature>
<keyword evidence="3" id="KW-1185">Reference proteome</keyword>
<evidence type="ECO:0000313" key="3">
    <source>
        <dbReference type="Proteomes" id="UP001465976"/>
    </source>
</evidence>
<dbReference type="EMBL" id="JBAHYK010001515">
    <property type="protein sequence ID" value="KAL0567725.1"/>
    <property type="molecule type" value="Genomic_DNA"/>
</dbReference>
<feature type="compositionally biased region" description="Basic and acidic residues" evidence="1">
    <location>
        <begin position="156"/>
        <end position="167"/>
    </location>
</feature>
<sequence>MFKQTRYFLRSLIKKTKPKSQRTASKREFTLPPGKSPSPTPQNLPGQEAGRSSLSSLSSLSEESLSSPDASTQIAVFQLPDSFDYDALVEEAERMLEESDVSVAEDLSTAAHTVTGYDGGALPPLSPSSPPETTAAPTRRLSYHHWKRKGSRAGKRKAEEGLKREDYTPSTRTVEQALKPAKVLRLETDAADFNAAKGAHTGKRGTKEEYGTKEEVEREWTLEELVALGYIHIPWDGIHPLLIVDCKGRIVAFLAGRPNRKDFEEEMMELFDIMMAESEKMGWVEDWKEAHKRGFFPAFNTGVTMGMGSPTPVALKNGKAVDGVLNRLLSLPALKRLSSFHNSTVKLWEPRMHAAYRATVESMHRHLPRLPRNFTHNIFTAAAFNFGGRVRTIQHRDHMNWPFGLCVITAMGRFNAKQSAHLVLKEFKIVTDFPHASTAAIPSACCTHFNTRLAPGETRTSFTQYTAGAIFRWVENGYRTEKSIKESNLREWSAIQERKKAAVAERLKMYSNITELLVPIEDVDV</sequence>
<feature type="region of interest" description="Disordered" evidence="1">
    <location>
        <begin position="15"/>
        <end position="70"/>
    </location>
</feature>
<feature type="compositionally biased region" description="Low complexity" evidence="1">
    <location>
        <begin position="131"/>
        <end position="140"/>
    </location>
</feature>
<organism evidence="2 3">
    <name type="scientific">Marasmius crinis-equi</name>
    <dbReference type="NCBI Taxonomy" id="585013"/>
    <lineage>
        <taxon>Eukaryota</taxon>
        <taxon>Fungi</taxon>
        <taxon>Dikarya</taxon>
        <taxon>Basidiomycota</taxon>
        <taxon>Agaricomycotina</taxon>
        <taxon>Agaricomycetes</taxon>
        <taxon>Agaricomycetidae</taxon>
        <taxon>Agaricales</taxon>
        <taxon>Marasmiineae</taxon>
        <taxon>Marasmiaceae</taxon>
        <taxon>Marasmius</taxon>
    </lineage>
</organism>
<feature type="region of interest" description="Disordered" evidence="1">
    <location>
        <begin position="114"/>
        <end position="173"/>
    </location>
</feature>
<proteinExistence type="predicted"/>
<comment type="caution">
    <text evidence="2">The sequence shown here is derived from an EMBL/GenBank/DDBJ whole genome shotgun (WGS) entry which is preliminary data.</text>
</comment>
<dbReference type="Gene3D" id="3.60.130.30">
    <property type="match status" value="1"/>
</dbReference>
<name>A0ABR3EXR8_9AGAR</name>
<feature type="compositionally biased region" description="Basic residues" evidence="1">
    <location>
        <begin position="141"/>
        <end position="155"/>
    </location>
</feature>
<dbReference type="Proteomes" id="UP001465976">
    <property type="component" value="Unassembled WGS sequence"/>
</dbReference>
<accession>A0ABR3EXR8</accession>
<reference evidence="2 3" key="1">
    <citation type="submission" date="2024-02" db="EMBL/GenBank/DDBJ databases">
        <title>A draft genome for the cacao thread blight pathogen Marasmius crinis-equi.</title>
        <authorList>
            <person name="Cohen S.P."/>
            <person name="Baruah I.K."/>
            <person name="Amoako-Attah I."/>
            <person name="Bukari Y."/>
            <person name="Meinhardt L.W."/>
            <person name="Bailey B.A."/>
        </authorList>
    </citation>
    <scope>NUCLEOTIDE SEQUENCE [LARGE SCALE GENOMIC DNA]</scope>
    <source>
        <strain evidence="2 3">GH-76</strain>
    </source>
</reference>
<gene>
    <name evidence="2" type="ORF">V5O48_014267</name>
</gene>
<evidence type="ECO:0000256" key="1">
    <source>
        <dbReference type="SAM" id="MobiDB-lite"/>
    </source>
</evidence>